<organism evidence="1 2">
    <name type="scientific">Pseudomonas phage vB_PaeM_PA5oct</name>
    <dbReference type="NCBI Taxonomy" id="2163605"/>
    <lineage>
        <taxon>Viruses</taxon>
        <taxon>Duplodnaviria</taxon>
        <taxon>Heunggongvirae</taxon>
        <taxon>Uroviricota</taxon>
        <taxon>Caudoviricetes</taxon>
        <taxon>Arenbergviridae</taxon>
        <taxon>Wroclawvirus</taxon>
        <taxon>Wroclawvirus PA5oct</taxon>
    </lineage>
</organism>
<evidence type="ECO:0000313" key="1">
    <source>
        <dbReference type="EMBL" id="QCG76319.1"/>
    </source>
</evidence>
<accession>A0A4Y5JVC2</accession>
<name>A0A4Y5JVC2_9CAUD</name>
<dbReference type="EMBL" id="MK797984">
    <property type="protein sequence ID" value="QCG76319.1"/>
    <property type="molecule type" value="Genomic_DNA"/>
</dbReference>
<dbReference type="Proteomes" id="UP000316733">
    <property type="component" value="Segment"/>
</dbReference>
<protein>
    <submittedName>
        <fullName evidence="1">Uncharacterized protein</fullName>
    </submittedName>
</protein>
<gene>
    <name evidence="1" type="ORF">EST35_0451</name>
</gene>
<proteinExistence type="predicted"/>
<keyword evidence="2" id="KW-1185">Reference proteome</keyword>
<evidence type="ECO:0000313" key="2">
    <source>
        <dbReference type="Proteomes" id="UP000316733"/>
    </source>
</evidence>
<reference evidence="2" key="1">
    <citation type="journal article" date="2020" name="bioRxiv">
        <title>Integrative omics analysis of Pseudomonas aeruginosa virus PA5oct highlights the molecular complexity of jumbo phages.</title>
        <authorList>
            <person name="Lood C."/>
            <person name="Danis-Wlodarczyk K."/>
            <person name="Blasdel B.G."/>
            <person name="Jang H.B."/>
            <person name="Vandenheuvel D."/>
            <person name="Briers Y."/>
            <person name="Noben J.-P."/>
            <person name="van Noort V."/>
            <person name="Drulis-Kawa Z."/>
            <person name="Lavigne R."/>
        </authorList>
    </citation>
    <scope>NUCLEOTIDE SEQUENCE [LARGE SCALE GENOMIC DNA]</scope>
</reference>
<sequence length="93" mass="11171">MDKIILTMHKIYYDEILEISNKARLIVIYSGICSIYAKPSVYYNVNYNFYSNPFGLWNRAVFIASKQCGYIAFTDNRVRILTDKKIMWYYHYL</sequence>